<dbReference type="Pfam" id="PF20329">
    <property type="entry name" value="DUF6624"/>
    <property type="match status" value="1"/>
</dbReference>
<dbReference type="AlphaFoldDB" id="A0A1M7K079"/>
<name>A0A1M7K079_9FLAO</name>
<protein>
    <submittedName>
        <fullName evidence="1">Uncharacterized protein</fullName>
    </submittedName>
</protein>
<dbReference type="OrthoDB" id="648842at2"/>
<evidence type="ECO:0000313" key="1">
    <source>
        <dbReference type="EMBL" id="SHM58679.1"/>
    </source>
</evidence>
<organism evidence="1 2">
    <name type="scientific">Flavobacterium saccharophilum</name>
    <dbReference type="NCBI Taxonomy" id="29534"/>
    <lineage>
        <taxon>Bacteria</taxon>
        <taxon>Pseudomonadati</taxon>
        <taxon>Bacteroidota</taxon>
        <taxon>Flavobacteriia</taxon>
        <taxon>Flavobacteriales</taxon>
        <taxon>Flavobacteriaceae</taxon>
        <taxon>Flavobacterium</taxon>
    </lineage>
</organism>
<proteinExistence type="predicted"/>
<dbReference type="RefSeq" id="WP_072974585.1">
    <property type="nucleotide sequence ID" value="NZ_FRBY01000005.1"/>
</dbReference>
<dbReference type="EMBL" id="FRBY01000005">
    <property type="protein sequence ID" value="SHM58679.1"/>
    <property type="molecule type" value="Genomic_DNA"/>
</dbReference>
<dbReference type="InterPro" id="IPR046732">
    <property type="entry name" value="DUF6624"/>
</dbReference>
<dbReference type="PROSITE" id="PS51257">
    <property type="entry name" value="PROKAR_LIPOPROTEIN"/>
    <property type="match status" value="1"/>
</dbReference>
<accession>A0A1M7K079</accession>
<keyword evidence="2" id="KW-1185">Reference proteome</keyword>
<reference evidence="2" key="1">
    <citation type="submission" date="2016-11" db="EMBL/GenBank/DDBJ databases">
        <authorList>
            <person name="Varghese N."/>
            <person name="Submissions S."/>
        </authorList>
    </citation>
    <scope>NUCLEOTIDE SEQUENCE [LARGE SCALE GENOMIC DNA]</scope>
    <source>
        <strain evidence="2">DSM 1811</strain>
    </source>
</reference>
<dbReference type="STRING" id="29534.SAMN05444366_3584"/>
<evidence type="ECO:0000313" key="2">
    <source>
        <dbReference type="Proteomes" id="UP000184121"/>
    </source>
</evidence>
<dbReference type="Proteomes" id="UP000184121">
    <property type="component" value="Unassembled WGS sequence"/>
</dbReference>
<sequence>MTKQLLLIGFIFLSCVGYSQNGINKDLKIELDSIMKSDQILREYINFDTTEERKKEILKEIGHENDPTFRKRIWKVMNAQDSINLIKVEKIISIYGYPGKSLVGEPTNESAFYVIQHSKEIAKYLPLIKEAAEKEEILFTKYAMMLDRSLVQQGKEQIYGTQGQGKEITNKKTGKKEFFDYISPIQNPEKVNKRRKKAGFTTTVEENAKEIGIEYKVYTLDEIAKIN</sequence>
<gene>
    <name evidence="1" type="ORF">SAMN05444366_3584</name>
</gene>